<accession>A0ABV3ZM05</accession>
<evidence type="ECO:0000313" key="1">
    <source>
        <dbReference type="EMBL" id="MEX6690912.1"/>
    </source>
</evidence>
<protein>
    <submittedName>
        <fullName evidence="1">Uncharacterized protein</fullName>
    </submittedName>
</protein>
<proteinExistence type="predicted"/>
<organism evidence="1 2">
    <name type="scientific">Danxiaibacter flavus</name>
    <dbReference type="NCBI Taxonomy" id="3049108"/>
    <lineage>
        <taxon>Bacteria</taxon>
        <taxon>Pseudomonadati</taxon>
        <taxon>Bacteroidota</taxon>
        <taxon>Chitinophagia</taxon>
        <taxon>Chitinophagales</taxon>
        <taxon>Chitinophagaceae</taxon>
        <taxon>Danxiaibacter</taxon>
    </lineage>
</organism>
<dbReference type="EMBL" id="JAULBC010000011">
    <property type="protein sequence ID" value="MEX6690912.1"/>
    <property type="molecule type" value="Genomic_DNA"/>
</dbReference>
<reference evidence="1 2" key="1">
    <citation type="submission" date="2023-07" db="EMBL/GenBank/DDBJ databases">
        <authorList>
            <person name="Lian W.-H."/>
        </authorList>
    </citation>
    <scope>NUCLEOTIDE SEQUENCE [LARGE SCALE GENOMIC DNA]</scope>
    <source>
        <strain evidence="1 2">SYSU DXS3180</strain>
    </source>
</reference>
<gene>
    <name evidence="1" type="ORF">QTN47_25610</name>
</gene>
<evidence type="ECO:0000313" key="2">
    <source>
        <dbReference type="Proteomes" id="UP001560573"/>
    </source>
</evidence>
<keyword evidence="2" id="KW-1185">Reference proteome</keyword>
<comment type="caution">
    <text evidence="1">The sequence shown here is derived from an EMBL/GenBank/DDBJ whole genome shotgun (WGS) entry which is preliminary data.</text>
</comment>
<name>A0ABV3ZM05_9BACT</name>
<sequence>MRKAASILFFILYLVSTSQLVELLKIPVLVEHFQEHQKENKSITILQFLDEHYMHGCPRDADYDRDMQLPFKLPVHPVLASVSYTLPVPLAVTPEIAIGETRIDYPKISSRYSYEHLSSIWQPPDISQSIL</sequence>
<dbReference type="Proteomes" id="UP001560573">
    <property type="component" value="Unassembled WGS sequence"/>
</dbReference>
<dbReference type="RefSeq" id="WP_369332328.1">
    <property type="nucleotide sequence ID" value="NZ_JAULBC010000011.1"/>
</dbReference>